<comment type="caution">
    <text evidence="1">The sequence shown here is derived from an EMBL/GenBank/DDBJ whole genome shotgun (WGS) entry which is preliminary data.</text>
</comment>
<sequence length="65" mass="7481">MKCAICKRHLSLEECINTAKQISSDGESRFICRECCKSPKTLTEKIYDKLCDIEKLLKSKIKEAK</sequence>
<accession>X0SPZ3</accession>
<evidence type="ECO:0008006" key="2">
    <source>
        <dbReference type="Google" id="ProtNLM"/>
    </source>
</evidence>
<name>X0SPZ3_9ZZZZ</name>
<organism evidence="1">
    <name type="scientific">marine sediment metagenome</name>
    <dbReference type="NCBI Taxonomy" id="412755"/>
    <lineage>
        <taxon>unclassified sequences</taxon>
        <taxon>metagenomes</taxon>
        <taxon>ecological metagenomes</taxon>
    </lineage>
</organism>
<dbReference type="AlphaFoldDB" id="X0SPZ3"/>
<proteinExistence type="predicted"/>
<reference evidence="1" key="1">
    <citation type="journal article" date="2014" name="Front. Microbiol.">
        <title>High frequency of phylogenetically diverse reductive dehalogenase-homologous genes in deep subseafloor sedimentary metagenomes.</title>
        <authorList>
            <person name="Kawai M."/>
            <person name="Futagami T."/>
            <person name="Toyoda A."/>
            <person name="Takaki Y."/>
            <person name="Nishi S."/>
            <person name="Hori S."/>
            <person name="Arai W."/>
            <person name="Tsubouchi T."/>
            <person name="Morono Y."/>
            <person name="Uchiyama I."/>
            <person name="Ito T."/>
            <person name="Fujiyama A."/>
            <person name="Inagaki F."/>
            <person name="Takami H."/>
        </authorList>
    </citation>
    <scope>NUCLEOTIDE SEQUENCE</scope>
    <source>
        <strain evidence="1">Expedition CK06-06</strain>
    </source>
</reference>
<evidence type="ECO:0000313" key="1">
    <source>
        <dbReference type="EMBL" id="GAF77201.1"/>
    </source>
</evidence>
<gene>
    <name evidence="1" type="ORF">S01H1_03388</name>
</gene>
<dbReference type="EMBL" id="BARS01001852">
    <property type="protein sequence ID" value="GAF77201.1"/>
    <property type="molecule type" value="Genomic_DNA"/>
</dbReference>
<protein>
    <recommendedName>
        <fullName evidence="2">LIM zinc-binding domain-containing protein</fullName>
    </recommendedName>
</protein>